<dbReference type="Gene3D" id="3.30.70.260">
    <property type="match status" value="1"/>
</dbReference>
<feature type="binding site" evidence="3">
    <location>
        <begin position="98"/>
        <end position="101"/>
    </location>
    <ligand>
        <name>substrate</name>
    </ligand>
</feature>
<evidence type="ECO:0000313" key="5">
    <source>
        <dbReference type="Proteomes" id="UP000239590"/>
    </source>
</evidence>
<feature type="active site" description="Proton acceptor" evidence="3">
    <location>
        <position position="107"/>
    </location>
</feature>
<dbReference type="OrthoDB" id="5870696at2"/>
<dbReference type="GO" id="GO:0004751">
    <property type="term" value="F:ribose-5-phosphate isomerase activity"/>
    <property type="evidence" value="ECO:0007669"/>
    <property type="project" value="UniProtKB-UniRule"/>
</dbReference>
<dbReference type="GO" id="GO:0006014">
    <property type="term" value="P:D-ribose metabolic process"/>
    <property type="evidence" value="ECO:0007669"/>
    <property type="project" value="TreeGrafter"/>
</dbReference>
<dbReference type="GO" id="GO:0005829">
    <property type="term" value="C:cytosol"/>
    <property type="evidence" value="ECO:0007669"/>
    <property type="project" value="TreeGrafter"/>
</dbReference>
<comment type="caution">
    <text evidence="4">The sequence shown here is derived from an EMBL/GenBank/DDBJ whole genome shotgun (WGS) entry which is preliminary data.</text>
</comment>
<dbReference type="InterPro" id="IPR020672">
    <property type="entry name" value="Ribose5P_isomerase_typA_subgr"/>
</dbReference>
<comment type="catalytic activity">
    <reaction evidence="1 3">
        <text>aldehydo-D-ribose 5-phosphate = D-ribulose 5-phosphate</text>
        <dbReference type="Rhea" id="RHEA:14657"/>
        <dbReference type="ChEBI" id="CHEBI:58121"/>
        <dbReference type="ChEBI" id="CHEBI:58273"/>
        <dbReference type="EC" id="5.3.1.6"/>
    </reaction>
</comment>
<dbReference type="Proteomes" id="UP000239590">
    <property type="component" value="Unassembled WGS sequence"/>
</dbReference>
<dbReference type="EC" id="5.3.1.6" evidence="3"/>
<protein>
    <recommendedName>
        <fullName evidence="3">Ribose-5-phosphate isomerase A</fullName>
        <ecNumber evidence="3">5.3.1.6</ecNumber>
    </recommendedName>
    <alternativeName>
        <fullName evidence="3">Phosphoriboisomerase A</fullName>
        <shortName evidence="3">PRI</shortName>
    </alternativeName>
</protein>
<dbReference type="PANTHER" id="PTHR11934:SF0">
    <property type="entry name" value="RIBOSE-5-PHOSPHATE ISOMERASE"/>
    <property type="match status" value="1"/>
</dbReference>
<comment type="similarity">
    <text evidence="3">Belongs to the ribose 5-phosphate isomerase family.</text>
</comment>
<evidence type="ECO:0000256" key="2">
    <source>
        <dbReference type="ARBA" id="ARBA00023235"/>
    </source>
</evidence>
<evidence type="ECO:0000313" key="4">
    <source>
        <dbReference type="EMBL" id="PQA55580.1"/>
    </source>
</evidence>
<organism evidence="4 5">
    <name type="scientific">Siphonobacter curvatus</name>
    <dbReference type="NCBI Taxonomy" id="2094562"/>
    <lineage>
        <taxon>Bacteria</taxon>
        <taxon>Pseudomonadati</taxon>
        <taxon>Bacteroidota</taxon>
        <taxon>Cytophagia</taxon>
        <taxon>Cytophagales</taxon>
        <taxon>Cytophagaceae</taxon>
        <taxon>Siphonobacter</taxon>
    </lineage>
</organism>
<evidence type="ECO:0000256" key="3">
    <source>
        <dbReference type="HAMAP-Rule" id="MF_00170"/>
    </source>
</evidence>
<dbReference type="EMBL" id="PTRA01000004">
    <property type="protein sequence ID" value="PQA55580.1"/>
    <property type="molecule type" value="Genomic_DNA"/>
</dbReference>
<feature type="binding site" evidence="3">
    <location>
        <position position="125"/>
    </location>
    <ligand>
        <name>substrate</name>
    </ligand>
</feature>
<comment type="function">
    <text evidence="3">Catalyzes the reversible conversion of ribose-5-phosphate to ribulose 5-phosphate.</text>
</comment>
<dbReference type="InterPro" id="IPR004788">
    <property type="entry name" value="Ribose5P_isomerase_type_A"/>
</dbReference>
<dbReference type="GO" id="GO:0009052">
    <property type="term" value="P:pentose-phosphate shunt, non-oxidative branch"/>
    <property type="evidence" value="ECO:0007669"/>
    <property type="project" value="UniProtKB-UniRule"/>
</dbReference>
<dbReference type="Pfam" id="PF06026">
    <property type="entry name" value="Rib_5-P_isom_A"/>
    <property type="match status" value="1"/>
</dbReference>
<keyword evidence="5" id="KW-1185">Reference proteome</keyword>
<name>A0A2S7IHM1_9BACT</name>
<comment type="caution">
    <text evidence="3">Lacks conserved residue(s) required for the propagation of feature annotation.</text>
</comment>
<evidence type="ECO:0000256" key="1">
    <source>
        <dbReference type="ARBA" id="ARBA00001713"/>
    </source>
</evidence>
<dbReference type="NCBIfam" id="TIGR00021">
    <property type="entry name" value="rpiA"/>
    <property type="match status" value="1"/>
</dbReference>
<dbReference type="PANTHER" id="PTHR11934">
    <property type="entry name" value="RIBOSE-5-PHOSPHATE ISOMERASE"/>
    <property type="match status" value="1"/>
</dbReference>
<dbReference type="UniPathway" id="UPA00115">
    <property type="reaction ID" value="UER00412"/>
</dbReference>
<gene>
    <name evidence="3" type="primary">rpiA</name>
    <name evidence="4" type="ORF">C5O19_19370</name>
</gene>
<dbReference type="NCBIfam" id="NF001924">
    <property type="entry name" value="PRK00702.1"/>
    <property type="match status" value="1"/>
</dbReference>
<proteinExistence type="inferred from homology"/>
<comment type="pathway">
    <text evidence="3">Carbohydrate degradation; pentose phosphate pathway; D-ribose 5-phosphate from D-ribulose 5-phosphate (non-oxidative stage): step 1/1.</text>
</comment>
<keyword evidence="2 3" id="KW-0413">Isomerase</keyword>
<feature type="binding site" evidence="3">
    <location>
        <begin position="85"/>
        <end position="88"/>
    </location>
    <ligand>
        <name>substrate</name>
    </ligand>
</feature>
<dbReference type="CDD" id="cd01398">
    <property type="entry name" value="RPI_A"/>
    <property type="match status" value="1"/>
</dbReference>
<dbReference type="AlphaFoldDB" id="A0A2S7IHM1"/>
<sequence>MTPNLDREKQLAAQQAVQYIQNDQIVGLGTGSSAVHAVQAIGRLVQEGLRIQGVPTSIRTKELAESLNIPLLDINEVEAIDLTIDGADEFTTDLMLIKGGGGALLREKIVASLTRRQIIITDSSKKVEKLGKFKLPIEVIPFASHYVMNQLNQRGGKGVIRTSGDKPFLTDQGNYIVDTDFGLIDDPAALAHELKTIEGLVGHGLFINLTHEVIMGMGDTTQSFR</sequence>
<dbReference type="SUPFAM" id="SSF75445">
    <property type="entry name" value="D-ribose-5-phosphate isomerase (RpiA), lid domain"/>
    <property type="match status" value="1"/>
</dbReference>
<dbReference type="HAMAP" id="MF_00170">
    <property type="entry name" value="Rib_5P_isom_A"/>
    <property type="match status" value="1"/>
</dbReference>
<accession>A0A2S7IHM1</accession>
<dbReference type="Gene3D" id="3.40.50.1360">
    <property type="match status" value="1"/>
</dbReference>
<dbReference type="InterPro" id="IPR037171">
    <property type="entry name" value="NagB/RpiA_transferase-like"/>
</dbReference>
<dbReference type="SUPFAM" id="SSF100950">
    <property type="entry name" value="NagB/RpiA/CoA transferase-like"/>
    <property type="match status" value="1"/>
</dbReference>
<reference evidence="5" key="1">
    <citation type="submission" date="2018-02" db="EMBL/GenBank/DDBJ databases">
        <title>Genome sequencing of Solimonas sp. HR-BB.</title>
        <authorList>
            <person name="Lee Y."/>
            <person name="Jeon C.O."/>
        </authorList>
    </citation>
    <scope>NUCLEOTIDE SEQUENCE [LARGE SCALE GENOMIC DNA]</scope>
    <source>
        <strain evidence="5">HR-U</strain>
    </source>
</reference>
<comment type="subunit">
    <text evidence="3">Homodimer.</text>
</comment>
<dbReference type="FunFam" id="3.40.50.1360:FF:000001">
    <property type="entry name" value="Ribose-5-phosphate isomerase A"/>
    <property type="match status" value="1"/>
</dbReference>
<dbReference type="RefSeq" id="WP_104715042.1">
    <property type="nucleotide sequence ID" value="NZ_PTRA01000004.1"/>
</dbReference>